<dbReference type="AlphaFoldDB" id="A0A937W3V3"/>
<dbReference type="Proteomes" id="UP000712673">
    <property type="component" value="Unassembled WGS sequence"/>
</dbReference>
<evidence type="ECO:0000313" key="2">
    <source>
        <dbReference type="EMBL" id="MBM3225260.1"/>
    </source>
</evidence>
<keyword evidence="1" id="KW-0812">Transmembrane</keyword>
<evidence type="ECO:0000256" key="1">
    <source>
        <dbReference type="SAM" id="Phobius"/>
    </source>
</evidence>
<gene>
    <name evidence="2" type="ORF">FJZ47_15860</name>
</gene>
<keyword evidence="1" id="KW-1133">Transmembrane helix</keyword>
<proteinExistence type="predicted"/>
<dbReference type="EMBL" id="VGLS01000525">
    <property type="protein sequence ID" value="MBM3225260.1"/>
    <property type="molecule type" value="Genomic_DNA"/>
</dbReference>
<protein>
    <submittedName>
        <fullName evidence="2">Uncharacterized protein</fullName>
    </submittedName>
</protein>
<name>A0A937W3V3_UNCTE</name>
<keyword evidence="1" id="KW-0472">Membrane</keyword>
<comment type="caution">
    <text evidence="2">The sequence shown here is derived from an EMBL/GenBank/DDBJ whole genome shotgun (WGS) entry which is preliminary data.</text>
</comment>
<sequence length="242" mass="25821">MQEHLKYARRTVVMLSLVIGLTLTGIHTVAWGDSQARAKVVPRDANVYGSSYSEWSARWLQWLFSTPTDTNPAADTTGANCAEGQSGPVWFLAGSFGTTVTRECTVPAGKALFFPLVNGIFGAGVFDCEPTVPGTACNLAALRSAAAASMDAVTLEASVDGRPLRDLLEQRVQSPVMTFTYPPSNVFGVPPGTYAPNVADGYWLMLAPLRVGTHTLHFKAEITGGPFVGTVIEVTYHLTIAP</sequence>
<evidence type="ECO:0000313" key="3">
    <source>
        <dbReference type="Proteomes" id="UP000712673"/>
    </source>
</evidence>
<reference evidence="2" key="1">
    <citation type="submission" date="2019-03" db="EMBL/GenBank/DDBJ databases">
        <title>Lake Tanganyika Metagenome-Assembled Genomes (MAGs).</title>
        <authorList>
            <person name="Tran P."/>
        </authorList>
    </citation>
    <scope>NUCLEOTIDE SEQUENCE</scope>
    <source>
        <strain evidence="2">K_DeepCast_65m_m2_066</strain>
    </source>
</reference>
<organism evidence="2 3">
    <name type="scientific">Tectimicrobiota bacterium</name>
    <dbReference type="NCBI Taxonomy" id="2528274"/>
    <lineage>
        <taxon>Bacteria</taxon>
        <taxon>Pseudomonadati</taxon>
        <taxon>Nitrospinota/Tectimicrobiota group</taxon>
        <taxon>Candidatus Tectimicrobiota</taxon>
    </lineage>
</organism>
<feature type="transmembrane region" description="Helical" evidence="1">
    <location>
        <begin position="12"/>
        <end position="32"/>
    </location>
</feature>
<accession>A0A937W3V3</accession>